<dbReference type="Proteomes" id="UP000249577">
    <property type="component" value="Unassembled WGS sequence"/>
</dbReference>
<dbReference type="AlphaFoldDB" id="A0A2W5K2S3"/>
<gene>
    <name evidence="1" type="ORF">DI565_17620</name>
</gene>
<dbReference type="EMBL" id="QFPN01000011">
    <property type="protein sequence ID" value="PZQ11652.1"/>
    <property type="molecule type" value="Genomic_DNA"/>
</dbReference>
<name>A0A2W5K2S3_ANCNO</name>
<sequence length="338" mass="37513">MTEDRRRPDEVLIITNGDSAVARLEEARVAGKIVPWRDVLHDGPVPAMSGLERLSAIRAAFIASDLGLGAEEVATEFRARDAAIRRHSGFARVEIWLEHDLYDQLQLLQILDFFRGERRLDGLYLVQADDYLGRQPPDAMRRLAEAAAPVTETQQALAGEAWAAFTAPTPHRLAELARFDTDAFPHLARALKRLLAELPDPLRGLTLTEERALSQLAREETTTGELFRRVTGEDEAQFLGDASFFRRLDGLAFGERPLIEGLPGPSQDYCGLRGAPDRGYAEFARARLRLTKTGRAVLAGRIDHRVANRADHWVGGTHVSPAALIRYDRAEGRLVAQA</sequence>
<evidence type="ECO:0000313" key="2">
    <source>
        <dbReference type="Proteomes" id="UP000249577"/>
    </source>
</evidence>
<organism evidence="1 2">
    <name type="scientific">Ancylobacter novellus</name>
    <name type="common">Thiobacillus novellus</name>
    <dbReference type="NCBI Taxonomy" id="921"/>
    <lineage>
        <taxon>Bacteria</taxon>
        <taxon>Pseudomonadati</taxon>
        <taxon>Pseudomonadota</taxon>
        <taxon>Alphaproteobacteria</taxon>
        <taxon>Hyphomicrobiales</taxon>
        <taxon>Xanthobacteraceae</taxon>
        <taxon>Ancylobacter</taxon>
    </lineage>
</organism>
<evidence type="ECO:0008006" key="3">
    <source>
        <dbReference type="Google" id="ProtNLM"/>
    </source>
</evidence>
<reference evidence="1 2" key="1">
    <citation type="submission" date="2017-08" db="EMBL/GenBank/DDBJ databases">
        <title>Infants hospitalized years apart are colonized by the same room-sourced microbial strains.</title>
        <authorList>
            <person name="Brooks B."/>
            <person name="Olm M.R."/>
            <person name="Firek B.A."/>
            <person name="Baker R."/>
            <person name="Thomas B.C."/>
            <person name="Morowitz M.J."/>
            <person name="Banfield J.F."/>
        </authorList>
    </citation>
    <scope>NUCLEOTIDE SEQUENCE [LARGE SCALE GENOMIC DNA]</scope>
    <source>
        <strain evidence="1">S2_005_003_R2_43</strain>
    </source>
</reference>
<protein>
    <recommendedName>
        <fullName evidence="3">DUF1835 domain-containing protein</fullName>
    </recommendedName>
</protein>
<accession>A0A2W5K2S3</accession>
<comment type="caution">
    <text evidence="1">The sequence shown here is derived from an EMBL/GenBank/DDBJ whole genome shotgun (WGS) entry which is preliminary data.</text>
</comment>
<evidence type="ECO:0000313" key="1">
    <source>
        <dbReference type="EMBL" id="PZQ11652.1"/>
    </source>
</evidence>
<proteinExistence type="predicted"/>